<accession>A0A9P5U2J7</accession>
<feature type="region of interest" description="Disordered" evidence="1">
    <location>
        <begin position="1"/>
        <end position="21"/>
    </location>
</feature>
<sequence>MNCGHENVEVWEKQSTKPSLNAKDTKVANVNKSGKLETQETVLNKLIELSEECSTRRDDSLNGVLPIFMNKALKDEQQHSSRANLMLSDEFSVDTPRDFLSLKLDLKPTTG</sequence>
<evidence type="ECO:0000313" key="2">
    <source>
        <dbReference type="EMBL" id="KAF9063991.1"/>
    </source>
</evidence>
<name>A0A9P5U2J7_9AGAR</name>
<keyword evidence="3" id="KW-1185">Reference proteome</keyword>
<dbReference type="EMBL" id="JADNRY010000134">
    <property type="protein sequence ID" value="KAF9063991.1"/>
    <property type="molecule type" value="Genomic_DNA"/>
</dbReference>
<gene>
    <name evidence="2" type="ORF">BDP27DRAFT_1367611</name>
</gene>
<reference evidence="2" key="1">
    <citation type="submission" date="2020-11" db="EMBL/GenBank/DDBJ databases">
        <authorList>
            <consortium name="DOE Joint Genome Institute"/>
            <person name="Ahrendt S."/>
            <person name="Riley R."/>
            <person name="Andreopoulos W."/>
            <person name="Labutti K."/>
            <person name="Pangilinan J."/>
            <person name="Ruiz-Duenas F.J."/>
            <person name="Barrasa J.M."/>
            <person name="Sanchez-Garcia M."/>
            <person name="Camarero S."/>
            <person name="Miyauchi S."/>
            <person name="Serrano A."/>
            <person name="Linde D."/>
            <person name="Babiker R."/>
            <person name="Drula E."/>
            <person name="Ayuso-Fernandez I."/>
            <person name="Pacheco R."/>
            <person name="Padilla G."/>
            <person name="Ferreira P."/>
            <person name="Barriuso J."/>
            <person name="Kellner H."/>
            <person name="Castanera R."/>
            <person name="Alfaro M."/>
            <person name="Ramirez L."/>
            <person name="Pisabarro A.G."/>
            <person name="Kuo A."/>
            <person name="Tritt A."/>
            <person name="Lipzen A."/>
            <person name="He G."/>
            <person name="Yan M."/>
            <person name="Ng V."/>
            <person name="Cullen D."/>
            <person name="Martin F."/>
            <person name="Rosso M.-N."/>
            <person name="Henrissat B."/>
            <person name="Hibbett D."/>
            <person name="Martinez A.T."/>
            <person name="Grigoriev I.V."/>
        </authorList>
    </citation>
    <scope>NUCLEOTIDE SEQUENCE</scope>
    <source>
        <strain evidence="2">AH 40177</strain>
    </source>
</reference>
<proteinExistence type="predicted"/>
<organism evidence="2 3">
    <name type="scientific">Rhodocollybia butyracea</name>
    <dbReference type="NCBI Taxonomy" id="206335"/>
    <lineage>
        <taxon>Eukaryota</taxon>
        <taxon>Fungi</taxon>
        <taxon>Dikarya</taxon>
        <taxon>Basidiomycota</taxon>
        <taxon>Agaricomycotina</taxon>
        <taxon>Agaricomycetes</taxon>
        <taxon>Agaricomycetidae</taxon>
        <taxon>Agaricales</taxon>
        <taxon>Marasmiineae</taxon>
        <taxon>Omphalotaceae</taxon>
        <taxon>Rhodocollybia</taxon>
    </lineage>
</organism>
<evidence type="ECO:0000313" key="3">
    <source>
        <dbReference type="Proteomes" id="UP000772434"/>
    </source>
</evidence>
<comment type="caution">
    <text evidence="2">The sequence shown here is derived from an EMBL/GenBank/DDBJ whole genome shotgun (WGS) entry which is preliminary data.</text>
</comment>
<evidence type="ECO:0000256" key="1">
    <source>
        <dbReference type="SAM" id="MobiDB-lite"/>
    </source>
</evidence>
<feature type="compositionally biased region" description="Basic and acidic residues" evidence="1">
    <location>
        <begin position="1"/>
        <end position="15"/>
    </location>
</feature>
<protein>
    <submittedName>
        <fullName evidence="2">Uncharacterized protein</fullName>
    </submittedName>
</protein>
<dbReference type="Proteomes" id="UP000772434">
    <property type="component" value="Unassembled WGS sequence"/>
</dbReference>
<dbReference type="AlphaFoldDB" id="A0A9P5U2J7"/>